<dbReference type="Pfam" id="PF13385">
    <property type="entry name" value="Laminin_G_3"/>
    <property type="match status" value="1"/>
</dbReference>
<dbReference type="Proteomes" id="UP000176846">
    <property type="component" value="Unassembled WGS sequence"/>
</dbReference>
<organism evidence="1 2">
    <name type="scientific">Candidatus Uhrbacteria bacterium RIFCSPLOWO2_01_FULL_47_25</name>
    <dbReference type="NCBI Taxonomy" id="1802402"/>
    <lineage>
        <taxon>Bacteria</taxon>
        <taxon>Candidatus Uhriibacteriota</taxon>
    </lineage>
</organism>
<protein>
    <recommendedName>
        <fullName evidence="3">LamG-like jellyroll fold domain-containing protein</fullName>
    </recommendedName>
</protein>
<dbReference type="AlphaFoldDB" id="A0A1F7UUR3"/>
<gene>
    <name evidence="1" type="ORF">A2936_00290</name>
</gene>
<name>A0A1F7UUR3_9BACT</name>
<dbReference type="EMBL" id="MGEK01000030">
    <property type="protein sequence ID" value="OGL81417.1"/>
    <property type="molecule type" value="Genomic_DNA"/>
</dbReference>
<comment type="caution">
    <text evidence="1">The sequence shown here is derived from an EMBL/GenBank/DDBJ whole genome shotgun (WGS) entry which is preliminary data.</text>
</comment>
<reference evidence="1 2" key="1">
    <citation type="journal article" date="2016" name="Nat. Commun.">
        <title>Thousands of microbial genomes shed light on interconnected biogeochemical processes in an aquifer system.</title>
        <authorList>
            <person name="Anantharaman K."/>
            <person name="Brown C.T."/>
            <person name="Hug L.A."/>
            <person name="Sharon I."/>
            <person name="Castelle C.J."/>
            <person name="Probst A.J."/>
            <person name="Thomas B.C."/>
            <person name="Singh A."/>
            <person name="Wilkins M.J."/>
            <person name="Karaoz U."/>
            <person name="Brodie E.L."/>
            <person name="Williams K.H."/>
            <person name="Hubbard S.S."/>
            <person name="Banfield J.F."/>
        </authorList>
    </citation>
    <scope>NUCLEOTIDE SEQUENCE [LARGE SCALE GENOMIC DNA]</scope>
</reference>
<evidence type="ECO:0000313" key="2">
    <source>
        <dbReference type="Proteomes" id="UP000176846"/>
    </source>
</evidence>
<dbReference type="SUPFAM" id="SSF49899">
    <property type="entry name" value="Concanavalin A-like lectins/glucanases"/>
    <property type="match status" value="1"/>
</dbReference>
<dbReference type="InterPro" id="IPR013320">
    <property type="entry name" value="ConA-like_dom_sf"/>
</dbReference>
<proteinExistence type="predicted"/>
<evidence type="ECO:0000313" key="1">
    <source>
        <dbReference type="EMBL" id="OGL81417.1"/>
    </source>
</evidence>
<dbReference type="Gene3D" id="2.60.120.200">
    <property type="match status" value="1"/>
</dbReference>
<evidence type="ECO:0008006" key="3">
    <source>
        <dbReference type="Google" id="ProtNLM"/>
    </source>
</evidence>
<sequence length="84" mass="9229">MACSFSPGYIRRYVDGKFINTTTTTITAIAPTFTSLRIGGSNTGGELFDGMIDNVAIYMEALSTAEIRRHYVEGLKKYLTRGVP</sequence>
<accession>A0A1F7UUR3</accession>